<sequence>MIFDIILIILSFILLWLGAGMSINGVEKLSKRLKISSFVVSFFVLGILTSLSEISVAYFSLANKVPEMSAGNLIGASVVLTLFIIPLYAILNNGVKIDDRYGPINYDVAYFTIALPALLLLDKKIDFFDLLVIICALIIFSYTLKHKSRLLEKIEHAIIIDRTDVVKELLKIIFGTVLILLSSKFLVDMGLEYSQKLGTSTFLIGLFMLSIGTNLPEISILVKAFLRKEKNIALGDFIGSGIINCVILIVLAFFNHREIIINNGLKYNVFMLPLGALLFLFFSRNRKLERDEGIILIVMYIIFVVGEFMNFEFLII</sequence>
<dbReference type="GO" id="GO:0006874">
    <property type="term" value="P:intracellular calcium ion homeostasis"/>
    <property type="evidence" value="ECO:0007669"/>
    <property type="project" value="TreeGrafter"/>
</dbReference>
<evidence type="ECO:0000256" key="3">
    <source>
        <dbReference type="ARBA" id="ARBA00022989"/>
    </source>
</evidence>
<gene>
    <name evidence="7" type="ORF">A2V49_00695</name>
</gene>
<dbReference type="InterPro" id="IPR004481">
    <property type="entry name" value="K/Na/Ca-exchanger"/>
</dbReference>
<keyword evidence="3 5" id="KW-1133">Transmembrane helix</keyword>
<feature type="transmembrane region" description="Helical" evidence="5">
    <location>
        <begin position="38"/>
        <end position="61"/>
    </location>
</feature>
<comment type="subcellular location">
    <subcellularLocation>
        <location evidence="1">Membrane</location>
        <topology evidence="1">Multi-pass membrane protein</topology>
    </subcellularLocation>
</comment>
<accession>A0A1F4UKH7</accession>
<evidence type="ECO:0000313" key="8">
    <source>
        <dbReference type="Proteomes" id="UP000178615"/>
    </source>
</evidence>
<feature type="transmembrane region" description="Helical" evidence="5">
    <location>
        <begin position="127"/>
        <end position="144"/>
    </location>
</feature>
<evidence type="ECO:0000256" key="4">
    <source>
        <dbReference type="ARBA" id="ARBA00023136"/>
    </source>
</evidence>
<protein>
    <recommendedName>
        <fullName evidence="6">Sodium/calcium exchanger membrane region domain-containing protein</fullName>
    </recommendedName>
</protein>
<evidence type="ECO:0000256" key="5">
    <source>
        <dbReference type="SAM" id="Phobius"/>
    </source>
</evidence>
<feature type="transmembrane region" description="Helical" evidence="5">
    <location>
        <begin position="103"/>
        <end position="121"/>
    </location>
</feature>
<feature type="domain" description="Sodium/calcium exchanger membrane region" evidence="6">
    <location>
        <begin position="171"/>
        <end position="306"/>
    </location>
</feature>
<dbReference type="GO" id="GO:0005886">
    <property type="term" value="C:plasma membrane"/>
    <property type="evidence" value="ECO:0007669"/>
    <property type="project" value="TreeGrafter"/>
</dbReference>
<dbReference type="Proteomes" id="UP000178615">
    <property type="component" value="Unassembled WGS sequence"/>
</dbReference>
<feature type="transmembrane region" description="Helical" evidence="5">
    <location>
        <begin position="6"/>
        <end position="26"/>
    </location>
</feature>
<proteinExistence type="predicted"/>
<dbReference type="Pfam" id="PF01699">
    <property type="entry name" value="Na_Ca_ex"/>
    <property type="match status" value="2"/>
</dbReference>
<feature type="transmembrane region" description="Helical" evidence="5">
    <location>
        <begin position="199"/>
        <end position="222"/>
    </location>
</feature>
<feature type="transmembrane region" description="Helical" evidence="5">
    <location>
        <begin position="169"/>
        <end position="187"/>
    </location>
</feature>
<feature type="domain" description="Sodium/calcium exchanger membrane region" evidence="6">
    <location>
        <begin position="5"/>
        <end position="142"/>
    </location>
</feature>
<reference evidence="7 8" key="1">
    <citation type="journal article" date="2016" name="Nat. Commun.">
        <title>Thousands of microbial genomes shed light on interconnected biogeochemical processes in an aquifer system.</title>
        <authorList>
            <person name="Anantharaman K."/>
            <person name="Brown C.T."/>
            <person name="Hug L.A."/>
            <person name="Sharon I."/>
            <person name="Castelle C.J."/>
            <person name="Probst A.J."/>
            <person name="Thomas B.C."/>
            <person name="Singh A."/>
            <person name="Wilkins M.J."/>
            <person name="Karaoz U."/>
            <person name="Brodie E.L."/>
            <person name="Williams K.H."/>
            <person name="Hubbard S.S."/>
            <person name="Banfield J.F."/>
        </authorList>
    </citation>
    <scope>NUCLEOTIDE SEQUENCE [LARGE SCALE GENOMIC DNA]</scope>
</reference>
<name>A0A1F4UKH7_UNCKA</name>
<dbReference type="PANTHER" id="PTHR10846:SF8">
    <property type="entry name" value="INNER MEMBRANE PROTEIN YRBG"/>
    <property type="match status" value="1"/>
</dbReference>
<comment type="caution">
    <text evidence="7">The sequence shown here is derived from an EMBL/GenBank/DDBJ whole genome shotgun (WGS) entry which is preliminary data.</text>
</comment>
<evidence type="ECO:0000256" key="1">
    <source>
        <dbReference type="ARBA" id="ARBA00004141"/>
    </source>
</evidence>
<dbReference type="GO" id="GO:0005262">
    <property type="term" value="F:calcium channel activity"/>
    <property type="evidence" value="ECO:0007669"/>
    <property type="project" value="TreeGrafter"/>
</dbReference>
<feature type="transmembrane region" description="Helical" evidence="5">
    <location>
        <begin position="294"/>
        <end position="315"/>
    </location>
</feature>
<feature type="transmembrane region" description="Helical" evidence="5">
    <location>
        <begin position="73"/>
        <end position="91"/>
    </location>
</feature>
<dbReference type="AlphaFoldDB" id="A0A1F4UKH7"/>
<keyword evidence="2 5" id="KW-0812">Transmembrane</keyword>
<keyword evidence="4 5" id="KW-0472">Membrane</keyword>
<organism evidence="7 8">
    <name type="scientific">candidate division WWE3 bacterium RBG_19FT_COMBO_34_6</name>
    <dbReference type="NCBI Taxonomy" id="1802612"/>
    <lineage>
        <taxon>Bacteria</taxon>
        <taxon>Katanobacteria</taxon>
    </lineage>
</organism>
<evidence type="ECO:0000256" key="2">
    <source>
        <dbReference type="ARBA" id="ARBA00022692"/>
    </source>
</evidence>
<feature type="transmembrane region" description="Helical" evidence="5">
    <location>
        <begin position="265"/>
        <end position="282"/>
    </location>
</feature>
<dbReference type="GO" id="GO:0008273">
    <property type="term" value="F:calcium, potassium:sodium antiporter activity"/>
    <property type="evidence" value="ECO:0007669"/>
    <property type="project" value="TreeGrafter"/>
</dbReference>
<evidence type="ECO:0000313" key="7">
    <source>
        <dbReference type="EMBL" id="OGC45362.1"/>
    </source>
</evidence>
<feature type="transmembrane region" description="Helical" evidence="5">
    <location>
        <begin position="234"/>
        <end position="253"/>
    </location>
</feature>
<dbReference type="InterPro" id="IPR004837">
    <property type="entry name" value="NaCa_Exmemb"/>
</dbReference>
<dbReference type="Gene3D" id="1.20.1420.30">
    <property type="entry name" value="NCX, central ion-binding region"/>
    <property type="match status" value="1"/>
</dbReference>
<dbReference type="PANTHER" id="PTHR10846">
    <property type="entry name" value="SODIUM/POTASSIUM/CALCIUM EXCHANGER"/>
    <property type="match status" value="1"/>
</dbReference>
<evidence type="ECO:0000259" key="6">
    <source>
        <dbReference type="Pfam" id="PF01699"/>
    </source>
</evidence>
<dbReference type="EMBL" id="MEUV01000041">
    <property type="protein sequence ID" value="OGC45362.1"/>
    <property type="molecule type" value="Genomic_DNA"/>
</dbReference>
<dbReference type="InterPro" id="IPR044880">
    <property type="entry name" value="NCX_ion-bd_dom_sf"/>
</dbReference>